<feature type="compositionally biased region" description="Pro residues" evidence="1">
    <location>
        <begin position="8"/>
        <end position="17"/>
    </location>
</feature>
<evidence type="ECO:0000313" key="3">
    <source>
        <dbReference type="EMBL" id="ATZ47224.1"/>
    </source>
</evidence>
<dbReference type="EMBL" id="CP009806">
    <property type="protein sequence ID" value="ATZ47224.1"/>
    <property type="molecule type" value="Genomic_DNA"/>
</dbReference>
<sequence length="201" mass="22263">MESVPTAHSPPRPSPSRPEPRSLGQNMAHTVGVFQALISFPLMIHAGVFTFWCLTLDANFTIYDFVNALSNAFFSASILFIIITQRGGNSGDITKEFMVWLEVAKSGFASAVWLWLLFDSIFGPVHNSYNRPASRTPRIAQAIISFLVLPFLFYPTLAFAIYDLKTSRESELNVNARESGAEVDVDEEAAAGERSPLLSRE</sequence>
<feature type="transmembrane region" description="Helical" evidence="2">
    <location>
        <begin position="139"/>
        <end position="162"/>
    </location>
</feature>
<accession>A0A384JA93</accession>
<dbReference type="AlphaFoldDB" id="A0A384JA93"/>
<feature type="transmembrane region" description="Helical" evidence="2">
    <location>
        <begin position="33"/>
        <end position="54"/>
    </location>
</feature>
<keyword evidence="2" id="KW-1133">Transmembrane helix</keyword>
<evidence type="ECO:0000256" key="1">
    <source>
        <dbReference type="SAM" id="MobiDB-lite"/>
    </source>
</evidence>
<feature type="region of interest" description="Disordered" evidence="1">
    <location>
        <begin position="176"/>
        <end position="201"/>
    </location>
</feature>
<evidence type="ECO:0000313" key="4">
    <source>
        <dbReference type="Proteomes" id="UP000001798"/>
    </source>
</evidence>
<reference evidence="3 4" key="2">
    <citation type="journal article" date="2012" name="Eukaryot. Cell">
        <title>Genome update of Botrytis cinerea strains B05.10 and T4.</title>
        <authorList>
            <person name="Staats M."/>
            <person name="van Kan J.A."/>
        </authorList>
    </citation>
    <scope>NUCLEOTIDE SEQUENCE [LARGE SCALE GENOMIC DNA]</scope>
    <source>
        <strain evidence="3 4">B05.10</strain>
    </source>
</reference>
<dbReference type="Proteomes" id="UP000001798">
    <property type="component" value="Chromosome 2"/>
</dbReference>
<dbReference type="OrthoDB" id="5239553at2759"/>
<reference evidence="3 4" key="3">
    <citation type="journal article" date="2017" name="Mol. Plant Pathol.">
        <title>A gapless genome sequence of the fungus Botrytis cinerea.</title>
        <authorList>
            <person name="Van Kan J.A."/>
            <person name="Stassen J.H."/>
            <person name="Mosbach A."/>
            <person name="Van Der Lee T.A."/>
            <person name="Faino L."/>
            <person name="Farmer A.D."/>
            <person name="Papasotiriou D.G."/>
            <person name="Zhou S."/>
            <person name="Seidl M.F."/>
            <person name="Cottam E."/>
            <person name="Edel D."/>
            <person name="Hahn M."/>
            <person name="Schwartz D.C."/>
            <person name="Dietrich R.A."/>
            <person name="Widdison S."/>
            <person name="Scalliet G."/>
        </authorList>
    </citation>
    <scope>NUCLEOTIDE SEQUENCE [LARGE SCALE GENOMIC DNA]</scope>
    <source>
        <strain evidence="3 4">B05.10</strain>
    </source>
</reference>
<dbReference type="GeneID" id="5433306"/>
<name>A0A384JA93_BOTFB</name>
<keyword evidence="2" id="KW-0472">Membrane</keyword>
<dbReference type="RefSeq" id="XP_001552781.2">
    <property type="nucleotide sequence ID" value="XM_001552731.2"/>
</dbReference>
<organism evidence="3 4">
    <name type="scientific">Botryotinia fuckeliana (strain B05.10)</name>
    <name type="common">Noble rot fungus</name>
    <name type="synonym">Botrytis cinerea</name>
    <dbReference type="NCBI Taxonomy" id="332648"/>
    <lineage>
        <taxon>Eukaryota</taxon>
        <taxon>Fungi</taxon>
        <taxon>Dikarya</taxon>
        <taxon>Ascomycota</taxon>
        <taxon>Pezizomycotina</taxon>
        <taxon>Leotiomycetes</taxon>
        <taxon>Helotiales</taxon>
        <taxon>Sclerotiniaceae</taxon>
        <taxon>Botrytis</taxon>
    </lineage>
</organism>
<gene>
    <name evidence="3" type="ORF">BCIN_02g05250</name>
</gene>
<evidence type="ECO:0008006" key="5">
    <source>
        <dbReference type="Google" id="ProtNLM"/>
    </source>
</evidence>
<proteinExistence type="predicted"/>
<keyword evidence="2" id="KW-0812">Transmembrane</keyword>
<evidence type="ECO:0000256" key="2">
    <source>
        <dbReference type="SAM" id="Phobius"/>
    </source>
</evidence>
<feature type="transmembrane region" description="Helical" evidence="2">
    <location>
        <begin position="66"/>
        <end position="85"/>
    </location>
</feature>
<dbReference type="VEuPathDB" id="FungiDB:Bcin02g05250"/>
<feature type="transmembrane region" description="Helical" evidence="2">
    <location>
        <begin position="97"/>
        <end position="118"/>
    </location>
</feature>
<reference evidence="3 4" key="1">
    <citation type="journal article" date="2011" name="PLoS Genet.">
        <title>Genomic analysis of the necrotrophic fungal pathogens Sclerotinia sclerotiorum and Botrytis cinerea.</title>
        <authorList>
            <person name="Amselem J."/>
            <person name="Cuomo C.A."/>
            <person name="van Kan J.A."/>
            <person name="Viaud M."/>
            <person name="Benito E.P."/>
            <person name="Couloux A."/>
            <person name="Coutinho P.M."/>
            <person name="de Vries R.P."/>
            <person name="Dyer P.S."/>
            <person name="Fillinger S."/>
            <person name="Fournier E."/>
            <person name="Gout L."/>
            <person name="Hahn M."/>
            <person name="Kohn L."/>
            <person name="Lapalu N."/>
            <person name="Plummer K.M."/>
            <person name="Pradier J.M."/>
            <person name="Quevillon E."/>
            <person name="Sharon A."/>
            <person name="Simon A."/>
            <person name="ten Have A."/>
            <person name="Tudzynski B."/>
            <person name="Tudzynski P."/>
            <person name="Wincker P."/>
            <person name="Andrew M."/>
            <person name="Anthouard V."/>
            <person name="Beever R.E."/>
            <person name="Beffa R."/>
            <person name="Benoit I."/>
            <person name="Bouzid O."/>
            <person name="Brault B."/>
            <person name="Chen Z."/>
            <person name="Choquer M."/>
            <person name="Collemare J."/>
            <person name="Cotton P."/>
            <person name="Danchin E.G."/>
            <person name="Da Silva C."/>
            <person name="Gautier A."/>
            <person name="Giraud C."/>
            <person name="Giraud T."/>
            <person name="Gonzalez C."/>
            <person name="Grossetete S."/>
            <person name="Guldener U."/>
            <person name="Henrissat B."/>
            <person name="Howlett B.J."/>
            <person name="Kodira C."/>
            <person name="Kretschmer M."/>
            <person name="Lappartient A."/>
            <person name="Leroch M."/>
            <person name="Levis C."/>
            <person name="Mauceli E."/>
            <person name="Neuveglise C."/>
            <person name="Oeser B."/>
            <person name="Pearson M."/>
            <person name="Poulain J."/>
            <person name="Poussereau N."/>
            <person name="Quesneville H."/>
            <person name="Rascle C."/>
            <person name="Schumacher J."/>
            <person name="Segurens B."/>
            <person name="Sexton A."/>
            <person name="Silva E."/>
            <person name="Sirven C."/>
            <person name="Soanes D.M."/>
            <person name="Talbot N.J."/>
            <person name="Templeton M."/>
            <person name="Yandava C."/>
            <person name="Yarden O."/>
            <person name="Zeng Q."/>
            <person name="Rollins J.A."/>
            <person name="Lebrun M.H."/>
            <person name="Dickman M."/>
        </authorList>
    </citation>
    <scope>NUCLEOTIDE SEQUENCE [LARGE SCALE GENOMIC DNA]</scope>
    <source>
        <strain evidence="3 4">B05.10</strain>
    </source>
</reference>
<feature type="region of interest" description="Disordered" evidence="1">
    <location>
        <begin position="1"/>
        <end position="22"/>
    </location>
</feature>
<feature type="compositionally biased region" description="Acidic residues" evidence="1">
    <location>
        <begin position="181"/>
        <end position="190"/>
    </location>
</feature>
<protein>
    <recommendedName>
        <fullName evidence="5">MARVEL domain-containing protein</fullName>
    </recommendedName>
</protein>
<keyword evidence="4" id="KW-1185">Reference proteome</keyword>
<dbReference type="KEGG" id="bfu:BCIN_02g05250"/>